<organism evidence="2 3">
    <name type="scientific">Streptomyces adustus</name>
    <dbReference type="NCBI Taxonomy" id="1609272"/>
    <lineage>
        <taxon>Bacteria</taxon>
        <taxon>Bacillati</taxon>
        <taxon>Actinomycetota</taxon>
        <taxon>Actinomycetes</taxon>
        <taxon>Kitasatosporales</taxon>
        <taxon>Streptomycetaceae</taxon>
        <taxon>Streptomyces</taxon>
    </lineage>
</organism>
<dbReference type="Proteomes" id="UP000325849">
    <property type="component" value="Unassembled WGS sequence"/>
</dbReference>
<reference evidence="2 3" key="1">
    <citation type="submission" date="2019-07" db="EMBL/GenBank/DDBJ databases">
        <title>New species of Amycolatopsis and Streptomyces.</title>
        <authorList>
            <person name="Duangmal K."/>
            <person name="Teo W.F.A."/>
            <person name="Lipun K."/>
        </authorList>
    </citation>
    <scope>NUCLEOTIDE SEQUENCE [LARGE SCALE GENOMIC DNA]</scope>
    <source>
        <strain evidence="2 3">NBRC 109810</strain>
    </source>
</reference>
<evidence type="ECO:0000256" key="1">
    <source>
        <dbReference type="SAM" id="MobiDB-lite"/>
    </source>
</evidence>
<keyword evidence="3" id="KW-1185">Reference proteome</keyword>
<comment type="caution">
    <text evidence="2">The sequence shown here is derived from an EMBL/GenBank/DDBJ whole genome shotgun (WGS) entry which is preliminary data.</text>
</comment>
<evidence type="ECO:0000313" key="2">
    <source>
        <dbReference type="EMBL" id="MPY31053.1"/>
    </source>
</evidence>
<dbReference type="EMBL" id="VJZD01000018">
    <property type="protein sequence ID" value="MPY31053.1"/>
    <property type="molecule type" value="Genomic_DNA"/>
</dbReference>
<sequence length="81" mass="8727">MGSASPGSAAVRGTAPRFPRRRGVGRPGPPRGETAADDTNTFFEGLSDGELPIREVTDLVDHALCAAREEWPGRRRSRARP</sequence>
<dbReference type="RefSeq" id="WP_152885862.1">
    <property type="nucleotide sequence ID" value="NZ_VJZD01000018.1"/>
</dbReference>
<gene>
    <name evidence="2" type="ORF">FNH09_06880</name>
</gene>
<proteinExistence type="predicted"/>
<accession>A0A5N8V780</accession>
<protein>
    <submittedName>
        <fullName evidence="2">Uncharacterized protein</fullName>
    </submittedName>
</protein>
<feature type="region of interest" description="Disordered" evidence="1">
    <location>
        <begin position="1"/>
        <end position="47"/>
    </location>
</feature>
<evidence type="ECO:0000313" key="3">
    <source>
        <dbReference type="Proteomes" id="UP000325849"/>
    </source>
</evidence>
<dbReference type="AlphaFoldDB" id="A0A5N8V780"/>
<name>A0A5N8V780_9ACTN</name>